<feature type="region of interest" description="Disordered" evidence="1">
    <location>
        <begin position="233"/>
        <end position="338"/>
    </location>
</feature>
<gene>
    <name evidence="2" type="ORF">CEUSTIGMA_g86.t1</name>
</gene>
<evidence type="ECO:0000313" key="2">
    <source>
        <dbReference type="EMBL" id="GAX72630.1"/>
    </source>
</evidence>
<proteinExistence type="predicted"/>
<evidence type="ECO:0000313" key="3">
    <source>
        <dbReference type="Proteomes" id="UP000232323"/>
    </source>
</evidence>
<feature type="region of interest" description="Disordered" evidence="1">
    <location>
        <begin position="509"/>
        <end position="535"/>
    </location>
</feature>
<protein>
    <submittedName>
        <fullName evidence="2">Uncharacterized protein</fullName>
    </submittedName>
</protein>
<feature type="region of interest" description="Disordered" evidence="1">
    <location>
        <begin position="362"/>
        <end position="381"/>
    </location>
</feature>
<dbReference type="Proteomes" id="UP000232323">
    <property type="component" value="Unassembled WGS sequence"/>
</dbReference>
<organism evidence="2 3">
    <name type="scientific">Chlamydomonas eustigma</name>
    <dbReference type="NCBI Taxonomy" id="1157962"/>
    <lineage>
        <taxon>Eukaryota</taxon>
        <taxon>Viridiplantae</taxon>
        <taxon>Chlorophyta</taxon>
        <taxon>core chlorophytes</taxon>
        <taxon>Chlorophyceae</taxon>
        <taxon>CS clade</taxon>
        <taxon>Chlamydomonadales</taxon>
        <taxon>Chlamydomonadaceae</taxon>
        <taxon>Chlamydomonas</taxon>
    </lineage>
</organism>
<feature type="compositionally biased region" description="Low complexity" evidence="1">
    <location>
        <begin position="287"/>
        <end position="300"/>
    </location>
</feature>
<dbReference type="EMBL" id="BEGY01000001">
    <property type="protein sequence ID" value="GAX72630.1"/>
    <property type="molecule type" value="Genomic_DNA"/>
</dbReference>
<accession>A0A250WQ10</accession>
<feature type="region of interest" description="Disordered" evidence="1">
    <location>
        <begin position="448"/>
        <end position="476"/>
    </location>
</feature>
<evidence type="ECO:0000256" key="1">
    <source>
        <dbReference type="SAM" id="MobiDB-lite"/>
    </source>
</evidence>
<feature type="compositionally biased region" description="Polar residues" evidence="1">
    <location>
        <begin position="320"/>
        <end position="330"/>
    </location>
</feature>
<feature type="region of interest" description="Disordered" evidence="1">
    <location>
        <begin position="179"/>
        <end position="214"/>
    </location>
</feature>
<dbReference type="AlphaFoldDB" id="A0A250WQ10"/>
<keyword evidence="3" id="KW-1185">Reference proteome</keyword>
<feature type="compositionally biased region" description="Pro residues" evidence="1">
    <location>
        <begin position="449"/>
        <end position="459"/>
    </location>
</feature>
<reference evidence="2 3" key="1">
    <citation type="submission" date="2017-08" db="EMBL/GenBank/DDBJ databases">
        <title>Acidophilic green algal genome provides insights into adaptation to an acidic environment.</title>
        <authorList>
            <person name="Hirooka S."/>
            <person name="Hirose Y."/>
            <person name="Kanesaki Y."/>
            <person name="Higuchi S."/>
            <person name="Fujiwara T."/>
            <person name="Onuma R."/>
            <person name="Era A."/>
            <person name="Ohbayashi R."/>
            <person name="Uzuka A."/>
            <person name="Nozaki H."/>
            <person name="Yoshikawa H."/>
            <person name="Miyagishima S.Y."/>
        </authorList>
    </citation>
    <scope>NUCLEOTIDE SEQUENCE [LARGE SCALE GENOMIC DNA]</scope>
    <source>
        <strain evidence="2 3">NIES-2499</strain>
    </source>
</reference>
<sequence>MATYSQRTRDDPSPLSPWALTFRHPDSPWVVAVASALAGITSRGSSRKSEPSLADSSDPFSAQLLASIQQSVKIYMDQRLQAQEFAAQASQAAFEKKLLEKVERIEDDKAFFRDKVATEVTKLAEQVKAQHELKVDVADNVTLEDLDQVWNQLNALQNVVFPEPGSLSPSLAFHSALYRSPPPSSSGYPSSNIFDPNSLTPPPHTVVPQPAHHAQQYPVPAALASHKQRNLPNISEVDHGGHTSFNMGIHAGTRRAPLPHSSPPDHEHPSSSHASEGASHHQHSHAKQAPAPAYVPAHVPSDSRRSTPVNYVSHRPPPSTTSTGLPQGSLSLRPPPIQLDQQSSSWIENSLSLGSLAQSPHTLHNALSHSPSPSTSEYQNPVTLNPNPHRVLPEAADHVQHLLVVPSVPNRERDLPRVTEIDHGGSVVPFRVSHSHLGAQGMCNKMPLVPSPLPAPDHSPSPQSSDEGVSHLPYSCAIASPPTPLVGHHPSGSHRAALISSSSHSLQLSTCHLPPVSRHDSSHAPSTSGRSDGPDVPVVLAVSGHYMPPQPAVLTQPFAPRPSGATGVVGPPSTSQSSRTPCVGTSPCKVMCDVCKSVHWTRSCPIRFQDMSIYSKFMKDQGINPTYNVPVVGSLVHVPQGMDGFDEPWSNFPSLPPHESASTVYSGGGLHTK</sequence>
<comment type="caution">
    <text evidence="2">The sequence shown here is derived from an EMBL/GenBank/DDBJ whole genome shotgun (WGS) entry which is preliminary data.</text>
</comment>
<name>A0A250WQ10_9CHLO</name>